<gene>
    <name evidence="1" type="ORF">PYX00_000756</name>
</gene>
<sequence length="344" mass="39638">MFKLIQINLNRAPAAHDILEQESLRTSWDVGIISEPNAKRSETSKWTRSKNGSAAIWFPNPRLTVGARGSGISHAWAVVDDLIIISAYISPNISDEEVANILTDIICLNSPTHTEREPEENHMWDARRLNQDILKTKLQELIHEGALEDTSPDNFVHQICKICDVAMPKLRTKKNRNAYWWNGTMHALKRECLREQRRLGLCICRGFRTVATDVVLVLARMIPLDLLIREAGCRETSKKERRQATMRCWEARWRGGTETGARTSKAANGRCSECPDREDTPEHAWDDCPLWTPERMRLRDSLTEVPKYWTVVDEMLRCKRRWEAISSTMNAIVAKKSRLIQMHR</sequence>
<evidence type="ECO:0000313" key="1">
    <source>
        <dbReference type="EMBL" id="KAL0279142.1"/>
    </source>
</evidence>
<organism evidence="1">
    <name type="scientific">Menopon gallinae</name>
    <name type="common">poultry shaft louse</name>
    <dbReference type="NCBI Taxonomy" id="328185"/>
    <lineage>
        <taxon>Eukaryota</taxon>
        <taxon>Metazoa</taxon>
        <taxon>Ecdysozoa</taxon>
        <taxon>Arthropoda</taxon>
        <taxon>Hexapoda</taxon>
        <taxon>Insecta</taxon>
        <taxon>Pterygota</taxon>
        <taxon>Neoptera</taxon>
        <taxon>Paraneoptera</taxon>
        <taxon>Psocodea</taxon>
        <taxon>Troctomorpha</taxon>
        <taxon>Phthiraptera</taxon>
        <taxon>Amblycera</taxon>
        <taxon>Menoponidae</taxon>
        <taxon>Menopon</taxon>
    </lineage>
</organism>
<protein>
    <recommendedName>
        <fullName evidence="2">Reverse transcriptase</fullName>
    </recommendedName>
</protein>
<name>A0AAW2IBL5_9NEOP</name>
<reference evidence="1" key="1">
    <citation type="journal article" date="2024" name="Gigascience">
        <title>Chromosome-level genome of the poultry shaft louse Menopon gallinae provides insight into the host-switching and adaptive evolution of parasitic lice.</title>
        <authorList>
            <person name="Xu Y."/>
            <person name="Ma L."/>
            <person name="Liu S."/>
            <person name="Liang Y."/>
            <person name="Liu Q."/>
            <person name="He Z."/>
            <person name="Tian L."/>
            <person name="Duan Y."/>
            <person name="Cai W."/>
            <person name="Li H."/>
            <person name="Song F."/>
        </authorList>
    </citation>
    <scope>NUCLEOTIDE SEQUENCE</scope>
    <source>
        <strain evidence="1">Cailab_2023a</strain>
    </source>
</reference>
<evidence type="ECO:0008006" key="2">
    <source>
        <dbReference type="Google" id="ProtNLM"/>
    </source>
</evidence>
<proteinExistence type="predicted"/>
<dbReference type="InterPro" id="IPR036691">
    <property type="entry name" value="Endo/exonu/phosph_ase_sf"/>
</dbReference>
<accession>A0AAW2IBL5</accession>
<dbReference type="Gene3D" id="3.60.10.10">
    <property type="entry name" value="Endonuclease/exonuclease/phosphatase"/>
    <property type="match status" value="1"/>
</dbReference>
<dbReference type="EMBL" id="JARGDH010000001">
    <property type="protein sequence ID" value="KAL0279142.1"/>
    <property type="molecule type" value="Genomic_DNA"/>
</dbReference>
<comment type="caution">
    <text evidence="1">The sequence shown here is derived from an EMBL/GenBank/DDBJ whole genome shotgun (WGS) entry which is preliminary data.</text>
</comment>
<dbReference type="AlphaFoldDB" id="A0AAW2IBL5"/>
<dbReference type="SUPFAM" id="SSF56219">
    <property type="entry name" value="DNase I-like"/>
    <property type="match status" value="1"/>
</dbReference>